<dbReference type="AlphaFoldDB" id="A0A512MGQ4"/>
<evidence type="ECO:0000313" key="2">
    <source>
        <dbReference type="EMBL" id="GEP45904.1"/>
    </source>
</evidence>
<dbReference type="NCBIfam" id="TIGR02595">
    <property type="entry name" value="PEP_CTERM"/>
    <property type="match status" value="1"/>
</dbReference>
<dbReference type="InterPro" id="IPR013424">
    <property type="entry name" value="Ice-binding_C"/>
</dbReference>
<dbReference type="OrthoDB" id="189340at2"/>
<evidence type="ECO:0000256" key="1">
    <source>
        <dbReference type="SAM" id="SignalP"/>
    </source>
</evidence>
<proteinExistence type="predicted"/>
<gene>
    <name evidence="2" type="ORF">BGE01nite_51950</name>
</gene>
<accession>A0A512MGQ4</accession>
<evidence type="ECO:0000313" key="3">
    <source>
        <dbReference type="Proteomes" id="UP000321577"/>
    </source>
</evidence>
<reference evidence="2 3" key="1">
    <citation type="submission" date="2019-07" db="EMBL/GenBank/DDBJ databases">
        <title>Whole genome shotgun sequence of Brevifollis gellanilyticus NBRC 108608.</title>
        <authorList>
            <person name="Hosoyama A."/>
            <person name="Uohara A."/>
            <person name="Ohji S."/>
            <person name="Ichikawa N."/>
        </authorList>
    </citation>
    <scope>NUCLEOTIDE SEQUENCE [LARGE SCALE GENOMIC DNA]</scope>
    <source>
        <strain evidence="2 3">NBRC 108608</strain>
    </source>
</reference>
<feature type="chain" id="PRO_5022230744" description="PEP-CTERM protein-sorting domain-containing protein" evidence="1">
    <location>
        <begin position="32"/>
        <end position="342"/>
    </location>
</feature>
<dbReference type="RefSeq" id="WP_146855288.1">
    <property type="nucleotide sequence ID" value="NZ_BKAG01000062.1"/>
</dbReference>
<dbReference type="SUPFAM" id="SSF50494">
    <property type="entry name" value="Trypsin-like serine proteases"/>
    <property type="match status" value="1"/>
</dbReference>
<evidence type="ECO:0008006" key="4">
    <source>
        <dbReference type="Google" id="ProtNLM"/>
    </source>
</evidence>
<name>A0A512MGQ4_9BACT</name>
<keyword evidence="1" id="KW-0732">Signal</keyword>
<dbReference type="InterPro" id="IPR009003">
    <property type="entry name" value="Peptidase_S1_PA"/>
</dbReference>
<dbReference type="EMBL" id="BKAG01000062">
    <property type="protein sequence ID" value="GEP45904.1"/>
    <property type="molecule type" value="Genomic_DNA"/>
</dbReference>
<sequence>MCFRQPPQQALSCRFSQVLALCLLMVTSSQAVVLYDTDNALANTTAPTGIYQDSGWAYEGKFGSFLGTMIGDQYFITARHVGPQGSSFVSTADFNGVADINYTIDSSANGGAGFWDIAGTDLRVFKINETFSTWAPLYTGNLELGSTLVTFGRGGPRGAEVVTDDPGPPVADVLHGWRTTGADGVARWGANVVSGIVSSNVGSLLSAEFNAASGINEATLSPGDSGGGVFIQVAGQWYLAGVNYAVDGLFDTNNTIDALEFEAALFDMGGFYVGNDTDGWNFVNNTIVDVPSHMYASRISTNSAAILAVMNPVPEPGSCALVMLAGFMALRRRRSLKSSLVA</sequence>
<protein>
    <recommendedName>
        <fullName evidence="4">PEP-CTERM protein-sorting domain-containing protein</fullName>
    </recommendedName>
</protein>
<feature type="signal peptide" evidence="1">
    <location>
        <begin position="1"/>
        <end position="31"/>
    </location>
</feature>
<keyword evidence="3" id="KW-1185">Reference proteome</keyword>
<dbReference type="Proteomes" id="UP000321577">
    <property type="component" value="Unassembled WGS sequence"/>
</dbReference>
<comment type="caution">
    <text evidence="2">The sequence shown here is derived from an EMBL/GenBank/DDBJ whole genome shotgun (WGS) entry which is preliminary data.</text>
</comment>
<organism evidence="2 3">
    <name type="scientific">Brevifollis gellanilyticus</name>
    <dbReference type="NCBI Taxonomy" id="748831"/>
    <lineage>
        <taxon>Bacteria</taxon>
        <taxon>Pseudomonadati</taxon>
        <taxon>Verrucomicrobiota</taxon>
        <taxon>Verrucomicrobiia</taxon>
        <taxon>Verrucomicrobiales</taxon>
        <taxon>Verrucomicrobiaceae</taxon>
    </lineage>
</organism>